<organism evidence="3 4">
    <name type="scientific">Nonomuraea aridisoli</name>
    <dbReference type="NCBI Taxonomy" id="2070368"/>
    <lineage>
        <taxon>Bacteria</taxon>
        <taxon>Bacillati</taxon>
        <taxon>Actinomycetota</taxon>
        <taxon>Actinomycetes</taxon>
        <taxon>Streptosporangiales</taxon>
        <taxon>Streptosporangiaceae</taxon>
        <taxon>Nonomuraea</taxon>
    </lineage>
</organism>
<dbReference type="Gene3D" id="3.20.100.30">
    <property type="entry name" value="VTC, catalytic tunnel domain"/>
    <property type="match status" value="1"/>
</dbReference>
<evidence type="ECO:0000313" key="3">
    <source>
        <dbReference type="EMBL" id="PZG12720.1"/>
    </source>
</evidence>
<dbReference type="AlphaFoldDB" id="A0A2W2EGK2"/>
<dbReference type="InterPro" id="IPR018966">
    <property type="entry name" value="VTC_domain"/>
</dbReference>
<dbReference type="Proteomes" id="UP000249304">
    <property type="component" value="Unassembled WGS sequence"/>
</dbReference>
<dbReference type="CDD" id="cd07750">
    <property type="entry name" value="PolyPPase_VTC_like"/>
    <property type="match status" value="1"/>
</dbReference>
<dbReference type="InterPro" id="IPR042267">
    <property type="entry name" value="VTC_sf"/>
</dbReference>
<gene>
    <name evidence="3" type="ORF">C1J01_32085</name>
</gene>
<evidence type="ECO:0000313" key="4">
    <source>
        <dbReference type="Proteomes" id="UP000249304"/>
    </source>
</evidence>
<dbReference type="EMBL" id="POUD01000178">
    <property type="protein sequence ID" value="PZG12720.1"/>
    <property type="molecule type" value="Genomic_DNA"/>
</dbReference>
<feature type="region of interest" description="Disordered" evidence="1">
    <location>
        <begin position="280"/>
        <end position="301"/>
    </location>
</feature>
<keyword evidence="4" id="KW-1185">Reference proteome</keyword>
<dbReference type="Pfam" id="PF09359">
    <property type="entry name" value="VTC"/>
    <property type="match status" value="1"/>
</dbReference>
<dbReference type="InterPro" id="IPR033469">
    <property type="entry name" value="CYTH-like_dom_sf"/>
</dbReference>
<dbReference type="SUPFAM" id="SSF55154">
    <property type="entry name" value="CYTH-like phosphatases"/>
    <property type="match status" value="1"/>
</dbReference>
<reference evidence="3 4" key="1">
    <citation type="submission" date="2018-01" db="EMBL/GenBank/DDBJ databases">
        <title>Draft genome sequence of Nonomuraea sp. KC333.</title>
        <authorList>
            <person name="Sahin N."/>
            <person name="Saygin H."/>
            <person name="Ay H."/>
        </authorList>
    </citation>
    <scope>NUCLEOTIDE SEQUENCE [LARGE SCALE GENOMIC DNA]</scope>
    <source>
        <strain evidence="3 4">KC333</strain>
    </source>
</reference>
<accession>A0A2W2EGK2</accession>
<dbReference type="GO" id="GO:0006799">
    <property type="term" value="P:polyphosphate biosynthetic process"/>
    <property type="evidence" value="ECO:0007669"/>
    <property type="project" value="UniProtKB-ARBA"/>
</dbReference>
<proteinExistence type="predicted"/>
<name>A0A2W2EGK2_9ACTN</name>
<comment type="caution">
    <text evidence="3">The sequence shown here is derived from an EMBL/GenBank/DDBJ whole genome shotgun (WGS) entry which is preliminary data.</text>
</comment>
<evidence type="ECO:0000256" key="1">
    <source>
        <dbReference type="SAM" id="MobiDB-lite"/>
    </source>
</evidence>
<feature type="domain" description="VTC" evidence="2">
    <location>
        <begin position="32"/>
        <end position="238"/>
    </location>
</feature>
<dbReference type="RefSeq" id="WP_111182727.1">
    <property type="nucleotide sequence ID" value="NZ_POUD01000178.1"/>
</dbReference>
<evidence type="ECO:0000259" key="2">
    <source>
        <dbReference type="Pfam" id="PF09359"/>
    </source>
</evidence>
<sequence length="301" mass="33508">MSAEPYADVLLAGIAASTPGVGLDEVPELMSRVDRKYIVTTATMTRVAAEMGDRFHVLCIGGRRQFRYTSTYFDTPELLTFHQHRQDRRRRFKLRTRTYLDGGGQWLELKLSGARGSTDKHRIPYDGVPSATLTPEALDFVRDTLLSRLHLVAPETLGPVLATDYKRVTLIDRAGGARVTCDTGLVCRDGYDSRPARGDLVLLESKSVDGKGLIDKVLRGLGVRPVSVSKYCVAVAALRGLPANRWRPVLHRYLDHRPGRRRAHDGRWIEVGWTGTGRLPGSRPWPERRLTADCRPGPVGS</sequence>
<protein>
    <recommendedName>
        <fullName evidence="2">VTC domain-containing protein</fullName>
    </recommendedName>
</protein>
<dbReference type="OrthoDB" id="148766at2"/>